<evidence type="ECO:0000256" key="1">
    <source>
        <dbReference type="SAM" id="MobiDB-lite"/>
    </source>
</evidence>
<keyword evidence="3" id="KW-1185">Reference proteome</keyword>
<dbReference type="Proteomes" id="UP001529510">
    <property type="component" value="Unassembled WGS sequence"/>
</dbReference>
<accession>A0ABD0RDP8</accession>
<reference evidence="2 3" key="1">
    <citation type="submission" date="2024-05" db="EMBL/GenBank/DDBJ databases">
        <title>Genome sequencing and assembly of Indian major carp, Cirrhinus mrigala (Hamilton, 1822).</title>
        <authorList>
            <person name="Mohindra V."/>
            <person name="Chowdhury L.M."/>
            <person name="Lal K."/>
            <person name="Jena J.K."/>
        </authorList>
    </citation>
    <scope>NUCLEOTIDE SEQUENCE [LARGE SCALE GENOMIC DNA]</scope>
    <source>
        <strain evidence="2">CM1030</strain>
        <tissue evidence="2">Blood</tissue>
    </source>
</reference>
<feature type="non-terminal residue" evidence="2">
    <location>
        <position position="1"/>
    </location>
</feature>
<comment type="caution">
    <text evidence="2">The sequence shown here is derived from an EMBL/GenBank/DDBJ whole genome shotgun (WGS) entry which is preliminary data.</text>
</comment>
<proteinExistence type="predicted"/>
<name>A0ABD0RDP8_CIRMR</name>
<feature type="non-terminal residue" evidence="2">
    <location>
        <position position="161"/>
    </location>
</feature>
<evidence type="ECO:0000313" key="2">
    <source>
        <dbReference type="EMBL" id="KAL0196631.1"/>
    </source>
</evidence>
<protein>
    <submittedName>
        <fullName evidence="2">Uncharacterized protein</fullName>
    </submittedName>
</protein>
<evidence type="ECO:0000313" key="3">
    <source>
        <dbReference type="Proteomes" id="UP001529510"/>
    </source>
</evidence>
<sequence>EPVRKKQGGRGARCRVSSRRLRPRVPHSHRLEGIPPYFCSHPDQRPSAAASDLVSFGGSECNAMDDSISLVASDVEELATSPGMDAELFRILSKEEPTHGRLDEWFLPYRRQAPRQRASPFFPKPLIGMDESGPDLAAFKDLRSATDLTLCTTKMTAQAIG</sequence>
<gene>
    <name evidence="2" type="ORF">M9458_005171</name>
</gene>
<feature type="region of interest" description="Disordered" evidence="1">
    <location>
        <begin position="1"/>
        <end position="21"/>
    </location>
</feature>
<dbReference type="AlphaFoldDB" id="A0ABD0RDP8"/>
<dbReference type="EMBL" id="JAMKFB020000003">
    <property type="protein sequence ID" value="KAL0196631.1"/>
    <property type="molecule type" value="Genomic_DNA"/>
</dbReference>
<organism evidence="2 3">
    <name type="scientific">Cirrhinus mrigala</name>
    <name type="common">Mrigala</name>
    <dbReference type="NCBI Taxonomy" id="683832"/>
    <lineage>
        <taxon>Eukaryota</taxon>
        <taxon>Metazoa</taxon>
        <taxon>Chordata</taxon>
        <taxon>Craniata</taxon>
        <taxon>Vertebrata</taxon>
        <taxon>Euteleostomi</taxon>
        <taxon>Actinopterygii</taxon>
        <taxon>Neopterygii</taxon>
        <taxon>Teleostei</taxon>
        <taxon>Ostariophysi</taxon>
        <taxon>Cypriniformes</taxon>
        <taxon>Cyprinidae</taxon>
        <taxon>Labeoninae</taxon>
        <taxon>Labeonini</taxon>
        <taxon>Cirrhinus</taxon>
    </lineage>
</organism>